<sequence length="165" mass="17336">MSNAPRNTLRNFLLAIAMLFLAGPLMAQIQTSPLAGQHETAVIIAQTSSGGSNTYLIDPLSKKVIGIIEGLGLPHGITVNPEGSKYYVTNEHDISVDVVDASSLEVIKRIPLAARPNNIASSSSARKVYAAIAGAPMVQVIDMDTDEIIKSIATVGGVHNTFATP</sequence>
<dbReference type="PANTHER" id="PTHR47197">
    <property type="entry name" value="PROTEIN NIRF"/>
    <property type="match status" value="1"/>
</dbReference>
<dbReference type="InterPro" id="IPR011964">
    <property type="entry name" value="YVTN_b-propeller_repeat"/>
</dbReference>
<dbReference type="Gene3D" id="2.130.10.10">
    <property type="entry name" value="YVTN repeat-like/Quinoprotein amine dehydrogenase"/>
    <property type="match status" value="1"/>
</dbReference>
<organism evidence="1">
    <name type="scientific">marine metagenome</name>
    <dbReference type="NCBI Taxonomy" id="408172"/>
    <lineage>
        <taxon>unclassified sequences</taxon>
        <taxon>metagenomes</taxon>
        <taxon>ecological metagenomes</taxon>
    </lineage>
</organism>
<dbReference type="EMBL" id="UINC01013785">
    <property type="protein sequence ID" value="SVA59313.1"/>
    <property type="molecule type" value="Genomic_DNA"/>
</dbReference>
<evidence type="ECO:0000313" key="1">
    <source>
        <dbReference type="EMBL" id="SVA59313.1"/>
    </source>
</evidence>
<protein>
    <recommendedName>
        <fullName evidence="2">YncE family protein</fullName>
    </recommendedName>
</protein>
<name>A0A381X523_9ZZZZ</name>
<dbReference type="InterPro" id="IPR011045">
    <property type="entry name" value="N2O_reductase_N"/>
</dbReference>
<dbReference type="NCBIfam" id="TIGR02276">
    <property type="entry name" value="beta_rpt_yvtn"/>
    <property type="match status" value="1"/>
</dbReference>
<accession>A0A381X523</accession>
<gene>
    <name evidence="1" type="ORF">METZ01_LOCUS112167</name>
</gene>
<evidence type="ECO:0008006" key="2">
    <source>
        <dbReference type="Google" id="ProtNLM"/>
    </source>
</evidence>
<dbReference type="SUPFAM" id="SSF50974">
    <property type="entry name" value="Nitrous oxide reductase, N-terminal domain"/>
    <property type="match status" value="1"/>
</dbReference>
<dbReference type="InterPro" id="IPR051200">
    <property type="entry name" value="Host-pathogen_enzymatic-act"/>
</dbReference>
<dbReference type="InterPro" id="IPR015943">
    <property type="entry name" value="WD40/YVTN_repeat-like_dom_sf"/>
</dbReference>
<dbReference type="PANTHER" id="PTHR47197:SF3">
    <property type="entry name" value="DIHYDRO-HEME D1 DEHYDROGENASE"/>
    <property type="match status" value="1"/>
</dbReference>
<reference evidence="1" key="1">
    <citation type="submission" date="2018-05" db="EMBL/GenBank/DDBJ databases">
        <authorList>
            <person name="Lanie J.A."/>
            <person name="Ng W.-L."/>
            <person name="Kazmierczak K.M."/>
            <person name="Andrzejewski T.M."/>
            <person name="Davidsen T.M."/>
            <person name="Wayne K.J."/>
            <person name="Tettelin H."/>
            <person name="Glass J.I."/>
            <person name="Rusch D."/>
            <person name="Podicherti R."/>
            <person name="Tsui H.-C.T."/>
            <person name="Winkler M.E."/>
        </authorList>
    </citation>
    <scope>NUCLEOTIDE SEQUENCE</scope>
</reference>
<feature type="non-terminal residue" evidence="1">
    <location>
        <position position="165"/>
    </location>
</feature>
<dbReference type="AlphaFoldDB" id="A0A381X523"/>
<proteinExistence type="predicted"/>